<feature type="transmembrane region" description="Helical" evidence="6">
    <location>
        <begin position="12"/>
        <end position="34"/>
    </location>
</feature>
<feature type="transmembrane region" description="Helical" evidence="6">
    <location>
        <begin position="54"/>
        <end position="73"/>
    </location>
</feature>
<keyword evidence="2" id="KW-0813">Transport</keyword>
<organism evidence="8 9">
    <name type="scientific">Kutzneria kofuensis</name>
    <dbReference type="NCBI Taxonomy" id="103725"/>
    <lineage>
        <taxon>Bacteria</taxon>
        <taxon>Bacillati</taxon>
        <taxon>Actinomycetota</taxon>
        <taxon>Actinomycetes</taxon>
        <taxon>Pseudonocardiales</taxon>
        <taxon>Pseudonocardiaceae</taxon>
        <taxon>Kutzneria</taxon>
    </lineage>
</organism>
<dbReference type="SUPFAM" id="SSF103473">
    <property type="entry name" value="MFS general substrate transporter"/>
    <property type="match status" value="1"/>
</dbReference>
<evidence type="ECO:0000256" key="4">
    <source>
        <dbReference type="ARBA" id="ARBA00022989"/>
    </source>
</evidence>
<dbReference type="RefSeq" id="WP_184869484.1">
    <property type="nucleotide sequence ID" value="NZ_JACHIR010000002.1"/>
</dbReference>
<comment type="subcellular location">
    <subcellularLocation>
        <location evidence="1">Cell membrane</location>
        <topology evidence="1">Multi-pass membrane protein</topology>
    </subcellularLocation>
</comment>
<evidence type="ECO:0000259" key="7">
    <source>
        <dbReference type="PROSITE" id="PS50850"/>
    </source>
</evidence>
<dbReference type="GO" id="GO:0005886">
    <property type="term" value="C:plasma membrane"/>
    <property type="evidence" value="ECO:0007669"/>
    <property type="project" value="UniProtKB-SubCell"/>
</dbReference>
<feature type="transmembrane region" description="Helical" evidence="6">
    <location>
        <begin position="268"/>
        <end position="293"/>
    </location>
</feature>
<feature type="transmembrane region" description="Helical" evidence="6">
    <location>
        <begin position="202"/>
        <end position="223"/>
    </location>
</feature>
<evidence type="ECO:0000256" key="6">
    <source>
        <dbReference type="SAM" id="Phobius"/>
    </source>
</evidence>
<feature type="transmembrane region" description="Helical" evidence="6">
    <location>
        <begin position="85"/>
        <end position="105"/>
    </location>
</feature>
<keyword evidence="5 6" id="KW-0472">Membrane</keyword>
<feature type="transmembrane region" description="Helical" evidence="6">
    <location>
        <begin position="169"/>
        <end position="190"/>
    </location>
</feature>
<comment type="caution">
    <text evidence="8">The sequence shown here is derived from an EMBL/GenBank/DDBJ whole genome shotgun (WGS) entry which is preliminary data.</text>
</comment>
<dbReference type="PROSITE" id="PS51257">
    <property type="entry name" value="PROKAR_LIPOPROTEIN"/>
    <property type="match status" value="1"/>
</dbReference>
<dbReference type="InterPro" id="IPR011701">
    <property type="entry name" value="MFS"/>
</dbReference>
<dbReference type="PROSITE" id="PS50850">
    <property type="entry name" value="MFS"/>
    <property type="match status" value="1"/>
</dbReference>
<feature type="transmembrane region" description="Helical" evidence="6">
    <location>
        <begin position="404"/>
        <end position="424"/>
    </location>
</feature>
<feature type="transmembrane region" description="Helical" evidence="6">
    <location>
        <begin position="142"/>
        <end position="163"/>
    </location>
</feature>
<dbReference type="PANTHER" id="PTHR42718:SF9">
    <property type="entry name" value="MAJOR FACILITATOR SUPERFAMILY MULTIDRUG TRANSPORTER MFSC"/>
    <property type="match status" value="1"/>
</dbReference>
<feature type="transmembrane region" description="Helical" evidence="6">
    <location>
        <begin position="111"/>
        <end position="130"/>
    </location>
</feature>
<evidence type="ECO:0000256" key="1">
    <source>
        <dbReference type="ARBA" id="ARBA00004651"/>
    </source>
</evidence>
<sequence length="607" mass="62728">MTGDKTGGTRVFAGLTVAVACVGMFVTVLDANVVTVALPSIGAQLGGGVEGLQWIVDGYALMFAALLLSAGAISDRIGPSRCFGIGLGLFTLASAACGLAPAMPALVAARFVQGAAAALLLPASLSLVRHAYDDPAARARGVAIWTAGGGIAMAAAPLAGGLLTSALGWPAIFFINVPAGIFGLVGLMRAPRPEPHKTALDVPGQVLCVLAMAAVVFSVIRAGSSGIDLLGVIALVVFLVAAAAFIVVEKRSKHPAVPLELFRAPVTIVTTLTGFALCFAFYGTVFVMTLYFQQLRGESALVTGLIFVPMTALTAVINVAAGRMVGRYGPRPPMVIGLLILAVGMVGLLFVTTATATWIVVLLLVPVGVGGALATPAMTSALIDSVESHRSGLASGILNAARQLGGAVGVAACGAFVAGLAFAAGMTMSLIVGGVVLVVAAVATALLLPGGAKRSRRDTDSDDKEEMMDNDPERIVRTFVEAVGRGDLDVALALLADDVVLEMVYALPERRTRWEGREEVSNLYTSVAASITSIEHRDIEVQAFARPGRVLAEYVGRVTTPDGAHENHYVMIIDVRDGKLIRLREFYDTFAQARSLGLVPGDAVGSR</sequence>
<evidence type="ECO:0000256" key="5">
    <source>
        <dbReference type="ARBA" id="ARBA00023136"/>
    </source>
</evidence>
<dbReference type="Pfam" id="PF12680">
    <property type="entry name" value="SnoaL_2"/>
    <property type="match status" value="1"/>
</dbReference>
<keyword evidence="4 6" id="KW-1133">Transmembrane helix</keyword>
<evidence type="ECO:0000256" key="3">
    <source>
        <dbReference type="ARBA" id="ARBA00022692"/>
    </source>
</evidence>
<feature type="transmembrane region" description="Helical" evidence="6">
    <location>
        <begin position="229"/>
        <end position="248"/>
    </location>
</feature>
<dbReference type="InterPro" id="IPR036259">
    <property type="entry name" value="MFS_trans_sf"/>
</dbReference>
<dbReference type="Gene3D" id="3.10.450.50">
    <property type="match status" value="1"/>
</dbReference>
<protein>
    <submittedName>
        <fullName evidence="8">DHA2 family methylenomycin A resistance protein-like MFS transporter</fullName>
    </submittedName>
</protein>
<dbReference type="PANTHER" id="PTHR42718">
    <property type="entry name" value="MAJOR FACILITATOR SUPERFAMILY MULTIDRUG TRANSPORTER MFSC"/>
    <property type="match status" value="1"/>
</dbReference>
<dbReference type="Pfam" id="PF07690">
    <property type="entry name" value="MFS_1"/>
    <property type="match status" value="1"/>
</dbReference>
<dbReference type="Gene3D" id="1.20.1250.20">
    <property type="entry name" value="MFS general substrate transporter like domains"/>
    <property type="match status" value="1"/>
</dbReference>
<dbReference type="InterPro" id="IPR032710">
    <property type="entry name" value="NTF2-like_dom_sf"/>
</dbReference>
<dbReference type="Gene3D" id="1.20.1720.10">
    <property type="entry name" value="Multidrug resistance protein D"/>
    <property type="match status" value="1"/>
</dbReference>
<evidence type="ECO:0000313" key="9">
    <source>
        <dbReference type="Proteomes" id="UP000585638"/>
    </source>
</evidence>
<dbReference type="AlphaFoldDB" id="A0A7W9KQV0"/>
<evidence type="ECO:0000313" key="8">
    <source>
        <dbReference type="EMBL" id="MBB5897014.1"/>
    </source>
</evidence>
<dbReference type="Proteomes" id="UP000585638">
    <property type="component" value="Unassembled WGS sequence"/>
</dbReference>
<feature type="transmembrane region" description="Helical" evidence="6">
    <location>
        <begin position="299"/>
        <end position="321"/>
    </location>
</feature>
<dbReference type="InterPro" id="IPR037401">
    <property type="entry name" value="SnoaL-like"/>
</dbReference>
<dbReference type="SUPFAM" id="SSF54427">
    <property type="entry name" value="NTF2-like"/>
    <property type="match status" value="1"/>
</dbReference>
<proteinExistence type="predicted"/>
<accession>A0A7W9KQV0</accession>
<feature type="transmembrane region" description="Helical" evidence="6">
    <location>
        <begin position="430"/>
        <end position="448"/>
    </location>
</feature>
<dbReference type="EMBL" id="JACHIR010000002">
    <property type="protein sequence ID" value="MBB5897014.1"/>
    <property type="molecule type" value="Genomic_DNA"/>
</dbReference>
<reference evidence="8 9" key="1">
    <citation type="submission" date="2020-08" db="EMBL/GenBank/DDBJ databases">
        <title>Sequencing the genomes of 1000 actinobacteria strains.</title>
        <authorList>
            <person name="Klenk H.-P."/>
        </authorList>
    </citation>
    <scope>NUCLEOTIDE SEQUENCE [LARGE SCALE GENOMIC DNA]</scope>
    <source>
        <strain evidence="8 9">DSM 43851</strain>
    </source>
</reference>
<feature type="transmembrane region" description="Helical" evidence="6">
    <location>
        <begin position="358"/>
        <end position="383"/>
    </location>
</feature>
<keyword evidence="3 6" id="KW-0812">Transmembrane</keyword>
<evidence type="ECO:0000256" key="2">
    <source>
        <dbReference type="ARBA" id="ARBA00022448"/>
    </source>
</evidence>
<dbReference type="CDD" id="cd17321">
    <property type="entry name" value="MFS_MMR_MDR_like"/>
    <property type="match status" value="1"/>
</dbReference>
<dbReference type="InterPro" id="IPR020846">
    <property type="entry name" value="MFS_dom"/>
</dbReference>
<name>A0A7W9KQV0_9PSEU</name>
<dbReference type="GO" id="GO:0022857">
    <property type="term" value="F:transmembrane transporter activity"/>
    <property type="evidence" value="ECO:0007669"/>
    <property type="project" value="InterPro"/>
</dbReference>
<keyword evidence="9" id="KW-1185">Reference proteome</keyword>
<feature type="transmembrane region" description="Helical" evidence="6">
    <location>
        <begin position="333"/>
        <end position="352"/>
    </location>
</feature>
<gene>
    <name evidence="8" type="ORF">BJ998_008273</name>
</gene>
<feature type="domain" description="Major facilitator superfamily (MFS) profile" evidence="7">
    <location>
        <begin position="16"/>
        <end position="452"/>
    </location>
</feature>